<name>A0A239GRF5_9BACT</name>
<dbReference type="AlphaFoldDB" id="A0A239GRF5"/>
<evidence type="ECO:0000313" key="2">
    <source>
        <dbReference type="EMBL" id="SNS70664.1"/>
    </source>
</evidence>
<protein>
    <submittedName>
        <fullName evidence="2">Uncharacterized protein</fullName>
    </submittedName>
</protein>
<reference evidence="3" key="1">
    <citation type="submission" date="2017-06" db="EMBL/GenBank/DDBJ databases">
        <authorList>
            <person name="Varghese N."/>
            <person name="Submissions S."/>
        </authorList>
    </citation>
    <scope>NUCLEOTIDE SEQUENCE [LARGE SCALE GENOMIC DNA]</scope>
    <source>
        <strain evidence="3">NKM1</strain>
    </source>
</reference>
<sequence length="182" mass="20312">MKTKLFFSFLTALFAVATGYSQTINGRLLEVPTLDSKGRPGEVLKVDMYDKDCIHVVDGVISSYKEVVSSQQLAHFERAASKEKLAELGFSDGQCVMVKSTTDLEVENYIYRQVHAQVQQIGTQYKLPIAVNEQLLPSYSARQRQLSSIKAAQIKKVKFLNKAEAQAKYGDQVVFGLIEITV</sequence>
<gene>
    <name evidence="2" type="ORF">SAMN06296052_111153</name>
</gene>
<evidence type="ECO:0000256" key="1">
    <source>
        <dbReference type="SAM" id="SignalP"/>
    </source>
</evidence>
<feature type="chain" id="PRO_5012715000" evidence="1">
    <location>
        <begin position="18"/>
        <end position="182"/>
    </location>
</feature>
<proteinExistence type="predicted"/>
<dbReference type="RefSeq" id="WP_089319707.1">
    <property type="nucleotide sequence ID" value="NZ_FZOQ01000011.1"/>
</dbReference>
<dbReference type="OrthoDB" id="851280at2"/>
<dbReference type="EMBL" id="FZOQ01000011">
    <property type="protein sequence ID" value="SNS70664.1"/>
    <property type="molecule type" value="Genomic_DNA"/>
</dbReference>
<feature type="signal peptide" evidence="1">
    <location>
        <begin position="1"/>
        <end position="17"/>
    </location>
</feature>
<keyword evidence="1" id="KW-0732">Signal</keyword>
<keyword evidence="3" id="KW-1185">Reference proteome</keyword>
<accession>A0A239GRF5</accession>
<dbReference type="Proteomes" id="UP000198432">
    <property type="component" value="Unassembled WGS sequence"/>
</dbReference>
<organism evidence="2 3">
    <name type="scientific">Pontibacter ummariensis</name>
    <dbReference type="NCBI Taxonomy" id="1610492"/>
    <lineage>
        <taxon>Bacteria</taxon>
        <taxon>Pseudomonadati</taxon>
        <taxon>Bacteroidota</taxon>
        <taxon>Cytophagia</taxon>
        <taxon>Cytophagales</taxon>
        <taxon>Hymenobacteraceae</taxon>
        <taxon>Pontibacter</taxon>
    </lineage>
</organism>
<evidence type="ECO:0000313" key="3">
    <source>
        <dbReference type="Proteomes" id="UP000198432"/>
    </source>
</evidence>